<dbReference type="AlphaFoldDB" id="A0AAQ2USP5"/>
<dbReference type="EMBL" id="LR031358">
    <property type="protein sequence ID" value="VDB98457.1"/>
    <property type="molecule type" value="Genomic_DNA"/>
</dbReference>
<dbReference type="Proteomes" id="UP000294726">
    <property type="component" value="Chromosome"/>
</dbReference>
<accession>A0AAQ2USP5</accession>
<evidence type="ECO:0000313" key="1">
    <source>
        <dbReference type="EMBL" id="VDB98457.1"/>
    </source>
</evidence>
<proteinExistence type="predicted"/>
<reference evidence="1 2" key="1">
    <citation type="submission" date="2018-08" db="EMBL/GenBank/DDBJ databases">
        <authorList>
            <person name="Lorentzen P. G. S. M."/>
        </authorList>
    </citation>
    <scope>NUCLEOTIDE SEQUENCE [LARGE SCALE GENOMIC DNA]</scope>
    <source>
        <strain evidence="1 2">CRBO_1381</strain>
    </source>
</reference>
<organism evidence="1 2">
    <name type="scientific">Oenococcus oeni</name>
    <name type="common">Leuconostoc oenos</name>
    <dbReference type="NCBI Taxonomy" id="1247"/>
    <lineage>
        <taxon>Bacteria</taxon>
        <taxon>Bacillati</taxon>
        <taxon>Bacillota</taxon>
        <taxon>Bacilli</taxon>
        <taxon>Lactobacillales</taxon>
        <taxon>Lactobacillaceae</taxon>
        <taxon>Oenococcus</taxon>
    </lineage>
</organism>
<evidence type="ECO:0000313" key="2">
    <source>
        <dbReference type="Proteomes" id="UP000294726"/>
    </source>
</evidence>
<protein>
    <submittedName>
        <fullName evidence="1">Uncharacterized protein</fullName>
    </submittedName>
</protein>
<name>A0AAQ2USP5_OENOE</name>
<sequence>MINSLYKLAKISILKTNSFNVTEFTLHKSILVTYDFFYKVSHYSFLQYPID</sequence>
<gene>
    <name evidence="1" type="ORF">OENI_1222</name>
</gene>